<proteinExistence type="predicted"/>
<keyword evidence="2" id="KW-1185">Reference proteome</keyword>
<evidence type="ECO:0000313" key="1">
    <source>
        <dbReference type="EMBL" id="MPC28916.1"/>
    </source>
</evidence>
<sequence>MSLVNKKALEPGLQFAVSFISQGISSLLPRTVPTFDQLTRQFDIRILRAILLVKSAASPPGGFQWVSHWPMIHRTRAMVLVRNQEHYHTQVGRILAVLGKRPSNQDQA</sequence>
<dbReference type="EMBL" id="VSRR010001987">
    <property type="protein sequence ID" value="MPC28916.1"/>
    <property type="molecule type" value="Genomic_DNA"/>
</dbReference>
<dbReference type="AlphaFoldDB" id="A0A5B7E6S7"/>
<evidence type="ECO:0000313" key="2">
    <source>
        <dbReference type="Proteomes" id="UP000324222"/>
    </source>
</evidence>
<name>A0A5B7E6S7_PORTR</name>
<comment type="caution">
    <text evidence="1">The sequence shown here is derived from an EMBL/GenBank/DDBJ whole genome shotgun (WGS) entry which is preliminary data.</text>
</comment>
<dbReference type="Proteomes" id="UP000324222">
    <property type="component" value="Unassembled WGS sequence"/>
</dbReference>
<gene>
    <name evidence="1" type="ORF">E2C01_022129</name>
</gene>
<organism evidence="1 2">
    <name type="scientific">Portunus trituberculatus</name>
    <name type="common">Swimming crab</name>
    <name type="synonym">Neptunus trituberculatus</name>
    <dbReference type="NCBI Taxonomy" id="210409"/>
    <lineage>
        <taxon>Eukaryota</taxon>
        <taxon>Metazoa</taxon>
        <taxon>Ecdysozoa</taxon>
        <taxon>Arthropoda</taxon>
        <taxon>Crustacea</taxon>
        <taxon>Multicrustacea</taxon>
        <taxon>Malacostraca</taxon>
        <taxon>Eumalacostraca</taxon>
        <taxon>Eucarida</taxon>
        <taxon>Decapoda</taxon>
        <taxon>Pleocyemata</taxon>
        <taxon>Brachyura</taxon>
        <taxon>Eubrachyura</taxon>
        <taxon>Portunoidea</taxon>
        <taxon>Portunidae</taxon>
        <taxon>Portuninae</taxon>
        <taxon>Portunus</taxon>
    </lineage>
</organism>
<reference evidence="1 2" key="1">
    <citation type="submission" date="2019-05" db="EMBL/GenBank/DDBJ databases">
        <title>Another draft genome of Portunus trituberculatus and its Hox gene families provides insights of decapod evolution.</title>
        <authorList>
            <person name="Jeong J.-H."/>
            <person name="Song I."/>
            <person name="Kim S."/>
            <person name="Choi T."/>
            <person name="Kim D."/>
            <person name="Ryu S."/>
            <person name="Kim W."/>
        </authorList>
    </citation>
    <scope>NUCLEOTIDE SEQUENCE [LARGE SCALE GENOMIC DNA]</scope>
    <source>
        <tissue evidence="1">Muscle</tissue>
    </source>
</reference>
<accession>A0A5B7E6S7</accession>
<protein>
    <submittedName>
        <fullName evidence="1">Uncharacterized protein</fullName>
    </submittedName>
</protein>